<keyword evidence="2" id="KW-1185">Reference proteome</keyword>
<accession>A0A6N4TFI9</accession>
<dbReference type="KEGG" id="aarg:Aargi30884_06330"/>
<proteinExistence type="predicted"/>
<protein>
    <submittedName>
        <fullName evidence="1">Uncharacterized protein</fullName>
    </submittedName>
</protein>
<evidence type="ECO:0000313" key="1">
    <source>
        <dbReference type="EMBL" id="BBK21730.1"/>
    </source>
</evidence>
<dbReference type="RefSeq" id="WP_115714932.1">
    <property type="nucleotide sequence ID" value="NZ_AP019695.1"/>
</dbReference>
<gene>
    <name evidence="1" type="ORF">Aargi30884_06330</name>
</gene>
<organism evidence="1 2">
    <name type="scientific">Amedibacterium intestinale</name>
    <dbReference type="NCBI Taxonomy" id="2583452"/>
    <lineage>
        <taxon>Bacteria</taxon>
        <taxon>Bacillati</taxon>
        <taxon>Bacillota</taxon>
        <taxon>Erysipelotrichia</taxon>
        <taxon>Erysipelotrichales</taxon>
        <taxon>Erysipelotrichaceae</taxon>
        <taxon>Amedibacterium</taxon>
    </lineage>
</organism>
<sequence length="171" mass="20491">MRLTLIEKEDGYKILEEGREIYSIREEKEGELLSIYLVNLYGNDTFGFYQIERSFMDKLRQKSMLDFTLYDKDTKLGELHKNKEGYDLSYGDAMYRFFGGKHMQKYKILCIDREEQIAEFTFDDTSSVLFQNESSNALFALLLYMFHMHIKEEMFVQEAFVKQYRGVYEVQ</sequence>
<dbReference type="EMBL" id="AP019695">
    <property type="protein sequence ID" value="BBK21730.1"/>
    <property type="molecule type" value="Genomic_DNA"/>
</dbReference>
<reference evidence="2" key="1">
    <citation type="submission" date="2019-05" db="EMBL/GenBank/DDBJ databases">
        <title>Complete genome sequencing of Absiella argi strain JCM 30884.</title>
        <authorList>
            <person name="Sakamoto M."/>
            <person name="Murakami T."/>
            <person name="Mori H."/>
        </authorList>
    </citation>
    <scope>NUCLEOTIDE SEQUENCE [LARGE SCALE GENOMIC DNA]</scope>
    <source>
        <strain evidence="2">JCM 30884</strain>
    </source>
</reference>
<dbReference type="AlphaFoldDB" id="A0A6N4TFI9"/>
<name>A0A6N4TFI9_9FIRM</name>
<dbReference type="Proteomes" id="UP000464754">
    <property type="component" value="Chromosome"/>
</dbReference>
<evidence type="ECO:0000313" key="2">
    <source>
        <dbReference type="Proteomes" id="UP000464754"/>
    </source>
</evidence>